<organism evidence="2 3">
    <name type="scientific">Maribellus comscasis</name>
    <dbReference type="NCBI Taxonomy" id="2681766"/>
    <lineage>
        <taxon>Bacteria</taxon>
        <taxon>Pseudomonadati</taxon>
        <taxon>Bacteroidota</taxon>
        <taxon>Bacteroidia</taxon>
        <taxon>Marinilabiliales</taxon>
        <taxon>Prolixibacteraceae</taxon>
        <taxon>Maribellus</taxon>
    </lineage>
</organism>
<evidence type="ECO:0000313" key="2">
    <source>
        <dbReference type="EMBL" id="QGY47602.1"/>
    </source>
</evidence>
<dbReference type="NCBIfam" id="TIGR00778">
    <property type="entry name" value="ahpD_dom"/>
    <property type="match status" value="1"/>
</dbReference>
<proteinExistence type="predicted"/>
<dbReference type="Proteomes" id="UP000428260">
    <property type="component" value="Chromosome"/>
</dbReference>
<dbReference type="SUPFAM" id="SSF69118">
    <property type="entry name" value="AhpD-like"/>
    <property type="match status" value="1"/>
</dbReference>
<dbReference type="PANTHER" id="PTHR33930">
    <property type="entry name" value="ALKYL HYDROPEROXIDE REDUCTASE AHPD"/>
    <property type="match status" value="1"/>
</dbReference>
<accession>A0A6I6K589</accession>
<dbReference type="RefSeq" id="WP_158871645.1">
    <property type="nucleotide sequence ID" value="NZ_CP046401.1"/>
</dbReference>
<evidence type="ECO:0000313" key="3">
    <source>
        <dbReference type="Proteomes" id="UP000428260"/>
    </source>
</evidence>
<dbReference type="KEGG" id="mcos:GM418_29220"/>
<sequence>METRYTELYKKVFAGMGELAKESPELMKGFGMLHKTSSSDGALTQKEKEILAVAIAIVVHCEGCIACHVKDALEAGATHNQIVEAIGVAILMGGGPALVYGTMALDALKEFEG</sequence>
<dbReference type="InterPro" id="IPR029032">
    <property type="entry name" value="AhpD-like"/>
</dbReference>
<dbReference type="PANTHER" id="PTHR33930:SF2">
    <property type="entry name" value="BLR3452 PROTEIN"/>
    <property type="match status" value="1"/>
</dbReference>
<protein>
    <submittedName>
        <fullName evidence="2">Carboxymuconolactone decarboxylase family protein</fullName>
    </submittedName>
</protein>
<evidence type="ECO:0000259" key="1">
    <source>
        <dbReference type="Pfam" id="PF02627"/>
    </source>
</evidence>
<dbReference type="EMBL" id="CP046401">
    <property type="protein sequence ID" value="QGY47602.1"/>
    <property type="molecule type" value="Genomic_DNA"/>
</dbReference>
<dbReference type="Gene3D" id="1.20.1290.10">
    <property type="entry name" value="AhpD-like"/>
    <property type="match status" value="1"/>
</dbReference>
<gene>
    <name evidence="2" type="ORF">GM418_29220</name>
</gene>
<dbReference type="InterPro" id="IPR004675">
    <property type="entry name" value="AhpD_core"/>
</dbReference>
<dbReference type="InterPro" id="IPR003779">
    <property type="entry name" value="CMD-like"/>
</dbReference>
<name>A0A6I6K589_9BACT</name>
<dbReference type="AlphaFoldDB" id="A0A6I6K589"/>
<keyword evidence="3" id="KW-1185">Reference proteome</keyword>
<feature type="domain" description="Carboxymuconolactone decarboxylase-like" evidence="1">
    <location>
        <begin position="24"/>
        <end position="102"/>
    </location>
</feature>
<reference evidence="2 3" key="1">
    <citation type="submission" date="2019-11" db="EMBL/GenBank/DDBJ databases">
        <authorList>
            <person name="Zheng R.K."/>
            <person name="Sun C.M."/>
        </authorList>
    </citation>
    <scope>NUCLEOTIDE SEQUENCE [LARGE SCALE GENOMIC DNA]</scope>
    <source>
        <strain evidence="2 3">WC007</strain>
    </source>
</reference>
<dbReference type="GO" id="GO:0051920">
    <property type="term" value="F:peroxiredoxin activity"/>
    <property type="evidence" value="ECO:0007669"/>
    <property type="project" value="InterPro"/>
</dbReference>
<dbReference type="Pfam" id="PF02627">
    <property type="entry name" value="CMD"/>
    <property type="match status" value="1"/>
</dbReference>